<dbReference type="InterPro" id="IPR036908">
    <property type="entry name" value="RlpA-like_sf"/>
</dbReference>
<keyword evidence="3" id="KW-0964">Secreted</keyword>
<dbReference type="OrthoDB" id="4898945at2759"/>
<dbReference type="InterPro" id="IPR010829">
    <property type="entry name" value="Cerato-platanin"/>
</dbReference>
<proteinExistence type="inferred from homology"/>
<organism evidence="5 6">
    <name type="scientific">Phanerochaete carnosa (strain HHB-10118-sp)</name>
    <name type="common">White-rot fungus</name>
    <name type="synonym">Peniophora carnosa</name>
    <dbReference type="NCBI Taxonomy" id="650164"/>
    <lineage>
        <taxon>Eukaryota</taxon>
        <taxon>Fungi</taxon>
        <taxon>Dikarya</taxon>
        <taxon>Basidiomycota</taxon>
        <taxon>Agaricomycotina</taxon>
        <taxon>Agaricomycetes</taxon>
        <taxon>Polyporales</taxon>
        <taxon>Phanerochaetaceae</taxon>
        <taxon>Phanerochaete</taxon>
    </lineage>
</organism>
<dbReference type="SUPFAM" id="SSF50685">
    <property type="entry name" value="Barwin-like endoglucanases"/>
    <property type="match status" value="1"/>
</dbReference>
<reference evidence="5 6" key="1">
    <citation type="journal article" date="2012" name="BMC Genomics">
        <title>Comparative genomics of the white-rot fungi, Phanerochaete carnosa and P. chrysosporium, to elucidate the genetic basis of the distinct wood types they colonize.</title>
        <authorList>
            <person name="Suzuki H."/>
            <person name="MacDonald J."/>
            <person name="Syed K."/>
            <person name="Salamov A."/>
            <person name="Hori C."/>
            <person name="Aerts A."/>
            <person name="Henrissat B."/>
            <person name="Wiebenga A."/>
            <person name="vanKuyk P.A."/>
            <person name="Barry K."/>
            <person name="Lindquist E."/>
            <person name="LaButti K."/>
            <person name="Lapidus A."/>
            <person name="Lucas S."/>
            <person name="Coutinho P."/>
            <person name="Gong Y."/>
            <person name="Samejima M."/>
            <person name="Mahadevan R."/>
            <person name="Abou-Zaid M."/>
            <person name="de Vries R.P."/>
            <person name="Igarashi K."/>
            <person name="Yadav J.S."/>
            <person name="Grigoriev I.V."/>
            <person name="Master E.R."/>
        </authorList>
    </citation>
    <scope>NUCLEOTIDE SEQUENCE [LARGE SCALE GENOMIC DNA]</scope>
    <source>
        <strain evidence="5 6">HHB-10118-sp</strain>
    </source>
</reference>
<evidence type="ECO:0000256" key="1">
    <source>
        <dbReference type="ARBA" id="ARBA00004613"/>
    </source>
</evidence>
<keyword evidence="6" id="KW-1185">Reference proteome</keyword>
<dbReference type="Pfam" id="PF07249">
    <property type="entry name" value="Cerato-platanin"/>
    <property type="match status" value="1"/>
</dbReference>
<evidence type="ECO:0008006" key="7">
    <source>
        <dbReference type="Google" id="ProtNLM"/>
    </source>
</evidence>
<feature type="chain" id="PRO_5003886219" description="Cerato-platanin" evidence="4">
    <location>
        <begin position="20"/>
        <end position="146"/>
    </location>
</feature>
<accession>K5X6Q6</accession>
<dbReference type="HOGENOM" id="CLU_111635_0_0_1"/>
<dbReference type="EMBL" id="JH930470">
    <property type="protein sequence ID" value="EKM58567.1"/>
    <property type="molecule type" value="Genomic_DNA"/>
</dbReference>
<dbReference type="InParanoid" id="K5X6Q6"/>
<evidence type="ECO:0000256" key="4">
    <source>
        <dbReference type="SAM" id="SignalP"/>
    </source>
</evidence>
<evidence type="ECO:0000256" key="3">
    <source>
        <dbReference type="ARBA" id="ARBA00022525"/>
    </source>
</evidence>
<dbReference type="GO" id="GO:0005576">
    <property type="term" value="C:extracellular region"/>
    <property type="evidence" value="ECO:0007669"/>
    <property type="project" value="UniProtKB-SubCell"/>
</dbReference>
<comment type="similarity">
    <text evidence="2">Belongs to the cerato-platanin family.</text>
</comment>
<sequence length="146" mass="14883">MKFFTAVTTLLFAASAALAAPSTTTTVTVSYDQTYDNAGGSLDTVACSDGPNGLLTKGYGPDFGNLPNFPNIGGAAAIAGYDDANCGTCWQLTYNGVSINVLAIDHAQSGFNIALGAMNTLTDGNAVFLGRINAQVQQVDDSACGL</sequence>
<evidence type="ECO:0000313" key="6">
    <source>
        <dbReference type="Proteomes" id="UP000008370"/>
    </source>
</evidence>
<dbReference type="CDD" id="cd22778">
    <property type="entry name" value="DPBB_CEPL-like"/>
    <property type="match status" value="1"/>
</dbReference>
<feature type="signal peptide" evidence="4">
    <location>
        <begin position="1"/>
        <end position="19"/>
    </location>
</feature>
<dbReference type="KEGG" id="pco:PHACADRAFT_253013"/>
<evidence type="ECO:0000256" key="2">
    <source>
        <dbReference type="ARBA" id="ARBA00010421"/>
    </source>
</evidence>
<dbReference type="RefSeq" id="XP_007393876.1">
    <property type="nucleotide sequence ID" value="XM_007393814.1"/>
</dbReference>
<gene>
    <name evidence="5" type="ORF">PHACADRAFT_253013</name>
</gene>
<name>K5X6Q6_PHACS</name>
<dbReference type="Gene3D" id="2.40.40.10">
    <property type="entry name" value="RlpA-like domain"/>
    <property type="match status" value="1"/>
</dbReference>
<dbReference type="GeneID" id="18915642"/>
<keyword evidence="4" id="KW-0732">Signal</keyword>
<dbReference type="Proteomes" id="UP000008370">
    <property type="component" value="Unassembled WGS sequence"/>
</dbReference>
<protein>
    <recommendedName>
        <fullName evidence="7">Cerato-platanin</fullName>
    </recommendedName>
</protein>
<dbReference type="AlphaFoldDB" id="K5X6Q6"/>
<comment type="subcellular location">
    <subcellularLocation>
        <location evidence="1">Secreted</location>
    </subcellularLocation>
</comment>
<evidence type="ECO:0000313" key="5">
    <source>
        <dbReference type="EMBL" id="EKM58567.1"/>
    </source>
</evidence>